<evidence type="ECO:0000313" key="4">
    <source>
        <dbReference type="EMBL" id="KAJ6833966.1"/>
    </source>
</evidence>
<dbReference type="InterPro" id="IPR000639">
    <property type="entry name" value="Epox_hydrolase-like"/>
</dbReference>
<feature type="domain" description="AB hydrolase-1" evidence="3">
    <location>
        <begin position="30"/>
        <end position="298"/>
    </location>
</feature>
<evidence type="ECO:0000256" key="2">
    <source>
        <dbReference type="ARBA" id="ARBA00038334"/>
    </source>
</evidence>
<dbReference type="Gene3D" id="3.40.50.1820">
    <property type="entry name" value="alpha/beta hydrolase"/>
    <property type="match status" value="1"/>
</dbReference>
<dbReference type="Proteomes" id="UP001140949">
    <property type="component" value="Unassembled WGS sequence"/>
</dbReference>
<dbReference type="InterPro" id="IPR000073">
    <property type="entry name" value="AB_hydrolase_1"/>
</dbReference>
<dbReference type="PRINTS" id="PR00111">
    <property type="entry name" value="ABHYDROLASE"/>
</dbReference>
<gene>
    <name evidence="4" type="ORF">M6B38_337090</name>
</gene>
<protein>
    <submittedName>
        <fullName evidence="4">AB hydrolase superfamily protein YfhM</fullName>
    </submittedName>
</protein>
<dbReference type="Pfam" id="PF00561">
    <property type="entry name" value="Abhydrolase_1"/>
    <property type="match status" value="1"/>
</dbReference>
<keyword evidence="1 4" id="KW-0378">Hydrolase</keyword>
<dbReference type="GO" id="GO:0016787">
    <property type="term" value="F:hydrolase activity"/>
    <property type="evidence" value="ECO:0007669"/>
    <property type="project" value="UniProtKB-KW"/>
</dbReference>
<evidence type="ECO:0000313" key="5">
    <source>
        <dbReference type="Proteomes" id="UP001140949"/>
    </source>
</evidence>
<dbReference type="PRINTS" id="PR00412">
    <property type="entry name" value="EPOXHYDRLASE"/>
</dbReference>
<dbReference type="EMBL" id="JANAVB010014796">
    <property type="protein sequence ID" value="KAJ6833966.1"/>
    <property type="molecule type" value="Genomic_DNA"/>
</dbReference>
<sequence>MEQEEIQHSHLHINGLGLHVAQLGKAEKGTVVFLHGFPEIWYSWRHQMVAVAGAGYRAVAPDCRGYGLSDQPPEPENANWHDLVADLVGILDVLSVTKAFVVAKDFGAMVAYHMAVLHPERVSGLVTMGIPYFNDPAPIELLPPGFYIVRWQQPGRAEADFSRFDIKTAVRNIYILFCRSELQVAAEDQEIMDLVDPSTPLPSWFSEDDLAAYAALYEKSGFRFPMQIPYMKSKEAFDVTSSITDPKIEVPTLLIMGEKDYFLKFPFMEDYIRSGKVMEYVPDLETIFLSEGCHFVQEQLPEQVNQILITFLSKVPSCASN</sequence>
<comment type="caution">
    <text evidence="4">The sequence shown here is derived from an EMBL/GenBank/DDBJ whole genome shotgun (WGS) entry which is preliminary data.</text>
</comment>
<dbReference type="SUPFAM" id="SSF53474">
    <property type="entry name" value="alpha/beta-Hydrolases"/>
    <property type="match status" value="1"/>
</dbReference>
<name>A0AAX6GZ24_IRIPA</name>
<organism evidence="4 5">
    <name type="scientific">Iris pallida</name>
    <name type="common">Sweet iris</name>
    <dbReference type="NCBI Taxonomy" id="29817"/>
    <lineage>
        <taxon>Eukaryota</taxon>
        <taxon>Viridiplantae</taxon>
        <taxon>Streptophyta</taxon>
        <taxon>Embryophyta</taxon>
        <taxon>Tracheophyta</taxon>
        <taxon>Spermatophyta</taxon>
        <taxon>Magnoliopsida</taxon>
        <taxon>Liliopsida</taxon>
        <taxon>Asparagales</taxon>
        <taxon>Iridaceae</taxon>
        <taxon>Iridoideae</taxon>
        <taxon>Irideae</taxon>
        <taxon>Iris</taxon>
    </lineage>
</organism>
<dbReference type="AlphaFoldDB" id="A0AAX6GZ24"/>
<accession>A0AAX6GZ24</accession>
<proteinExistence type="inferred from homology"/>
<comment type="similarity">
    <text evidence="2">Belongs to the AB hydrolase superfamily. Epoxide hydrolase family.</text>
</comment>
<keyword evidence="5" id="KW-1185">Reference proteome</keyword>
<reference evidence="4" key="1">
    <citation type="journal article" date="2023" name="GigaByte">
        <title>Genome assembly of the bearded iris, Iris pallida Lam.</title>
        <authorList>
            <person name="Bruccoleri R.E."/>
            <person name="Oakeley E.J."/>
            <person name="Faust A.M.E."/>
            <person name="Altorfer M."/>
            <person name="Dessus-Babus S."/>
            <person name="Burckhardt D."/>
            <person name="Oertli M."/>
            <person name="Naumann U."/>
            <person name="Petersen F."/>
            <person name="Wong J."/>
        </authorList>
    </citation>
    <scope>NUCLEOTIDE SEQUENCE</scope>
    <source>
        <strain evidence="4">GSM-AAB239-AS_SAM_17_03QT</strain>
    </source>
</reference>
<reference evidence="4" key="2">
    <citation type="submission" date="2023-04" db="EMBL/GenBank/DDBJ databases">
        <authorList>
            <person name="Bruccoleri R.E."/>
            <person name="Oakeley E.J."/>
            <person name="Faust A.-M."/>
            <person name="Dessus-Babus S."/>
            <person name="Altorfer M."/>
            <person name="Burckhardt D."/>
            <person name="Oertli M."/>
            <person name="Naumann U."/>
            <person name="Petersen F."/>
            <person name="Wong J."/>
        </authorList>
    </citation>
    <scope>NUCLEOTIDE SEQUENCE</scope>
    <source>
        <strain evidence="4">GSM-AAB239-AS_SAM_17_03QT</strain>
        <tissue evidence="4">Leaf</tissue>
    </source>
</reference>
<evidence type="ECO:0000259" key="3">
    <source>
        <dbReference type="Pfam" id="PF00561"/>
    </source>
</evidence>
<dbReference type="InterPro" id="IPR029058">
    <property type="entry name" value="AB_hydrolase_fold"/>
</dbReference>
<evidence type="ECO:0000256" key="1">
    <source>
        <dbReference type="ARBA" id="ARBA00022801"/>
    </source>
</evidence>
<dbReference type="PANTHER" id="PTHR43329">
    <property type="entry name" value="EPOXIDE HYDROLASE"/>
    <property type="match status" value="1"/>
</dbReference>